<evidence type="ECO:0000313" key="2">
    <source>
        <dbReference type="EMBL" id="WTR70951.1"/>
    </source>
</evidence>
<sequence length="335" mass="36871">MNRRSLLKSAAAMAVGAPLLSVANATPAHAAGNYDVLLTEQLKNKVMLFRAIESWEPKNLGWSWTAPTSVVNGENTWRLLSDARFRETDRFGWVCLVTASGGKVGMVDFGDDDALLWSATPYGNPHAIEYIRSHGVVVVASSQKSAAVDYDGFLTIYAPTDADDPGTLAAVDTITYAGAHGLWWDGSHLFALGARTLAKYRVTGSLRTSRLELVQKHVWSDTEPFWGHSLDMDFTDPGRLLLNGAGAVWTVDKANLALTNIRPGSYGVKSFSRAVDGESFWVQAIDQTNPGETGWWNEYVQFFDAAGKPTYRRGLDYYGYEGRIYRSRIASVRLS</sequence>
<organism evidence="2 3">
    <name type="scientific">Streptomyces zaomyceticus</name>
    <dbReference type="NCBI Taxonomy" id="68286"/>
    <lineage>
        <taxon>Bacteria</taxon>
        <taxon>Bacillati</taxon>
        <taxon>Actinomycetota</taxon>
        <taxon>Actinomycetes</taxon>
        <taxon>Kitasatosporales</taxon>
        <taxon>Streptomycetaceae</taxon>
        <taxon>Streptomyces</taxon>
    </lineage>
</organism>
<dbReference type="RefSeq" id="WP_327163546.1">
    <property type="nucleotide sequence ID" value="NZ_CP108062.1"/>
</dbReference>
<protein>
    <submittedName>
        <fullName evidence="2">Uncharacterized protein</fullName>
    </submittedName>
</protein>
<evidence type="ECO:0000313" key="3">
    <source>
        <dbReference type="Proteomes" id="UP001622594"/>
    </source>
</evidence>
<proteinExistence type="predicted"/>
<keyword evidence="1" id="KW-0732">Signal</keyword>
<gene>
    <name evidence="2" type="ORF">OG814_17500</name>
</gene>
<dbReference type="InterPro" id="IPR006311">
    <property type="entry name" value="TAT_signal"/>
</dbReference>
<feature type="signal peptide" evidence="1">
    <location>
        <begin position="1"/>
        <end position="30"/>
    </location>
</feature>
<feature type="chain" id="PRO_5046213049" evidence="1">
    <location>
        <begin position="31"/>
        <end position="335"/>
    </location>
</feature>
<keyword evidence="3" id="KW-1185">Reference proteome</keyword>
<dbReference type="PROSITE" id="PS51318">
    <property type="entry name" value="TAT"/>
    <property type="match status" value="1"/>
</dbReference>
<name>A0ABZ1L913_9ACTN</name>
<evidence type="ECO:0000256" key="1">
    <source>
        <dbReference type="SAM" id="SignalP"/>
    </source>
</evidence>
<reference evidence="2 3" key="1">
    <citation type="submission" date="2022-10" db="EMBL/GenBank/DDBJ databases">
        <title>The complete genomes of actinobacterial strains from the NBC collection.</title>
        <authorList>
            <person name="Joergensen T.S."/>
            <person name="Alvarez Arevalo M."/>
            <person name="Sterndorff E.B."/>
            <person name="Faurdal D."/>
            <person name="Vuksanovic O."/>
            <person name="Mourched A.-S."/>
            <person name="Charusanti P."/>
            <person name="Shaw S."/>
            <person name="Blin K."/>
            <person name="Weber T."/>
        </authorList>
    </citation>
    <scope>NUCLEOTIDE SEQUENCE [LARGE SCALE GENOMIC DNA]</scope>
    <source>
        <strain evidence="2 3">NBC_00123</strain>
    </source>
</reference>
<accession>A0ABZ1L913</accession>
<dbReference type="EMBL" id="CP108188">
    <property type="protein sequence ID" value="WTR70951.1"/>
    <property type="molecule type" value="Genomic_DNA"/>
</dbReference>
<dbReference type="Proteomes" id="UP001622594">
    <property type="component" value="Chromosome"/>
</dbReference>